<accession>A0ABP6T8M6</accession>
<organism evidence="1 2">
    <name type="scientific">Cryptosporangium minutisporangium</name>
    <dbReference type="NCBI Taxonomy" id="113569"/>
    <lineage>
        <taxon>Bacteria</taxon>
        <taxon>Bacillati</taxon>
        <taxon>Actinomycetota</taxon>
        <taxon>Actinomycetes</taxon>
        <taxon>Cryptosporangiales</taxon>
        <taxon>Cryptosporangiaceae</taxon>
        <taxon>Cryptosporangium</taxon>
    </lineage>
</organism>
<keyword evidence="2" id="KW-1185">Reference proteome</keyword>
<reference evidence="2" key="1">
    <citation type="journal article" date="2019" name="Int. J. Syst. Evol. Microbiol.">
        <title>The Global Catalogue of Microorganisms (GCM) 10K type strain sequencing project: providing services to taxonomists for standard genome sequencing and annotation.</title>
        <authorList>
            <consortium name="The Broad Institute Genomics Platform"/>
            <consortium name="The Broad Institute Genome Sequencing Center for Infectious Disease"/>
            <person name="Wu L."/>
            <person name="Ma J."/>
        </authorList>
    </citation>
    <scope>NUCLEOTIDE SEQUENCE [LARGE SCALE GENOMIC DNA]</scope>
    <source>
        <strain evidence="2">JCM 9458</strain>
    </source>
</reference>
<evidence type="ECO:0000313" key="1">
    <source>
        <dbReference type="EMBL" id="GAA3396096.1"/>
    </source>
</evidence>
<proteinExistence type="predicted"/>
<dbReference type="RefSeq" id="WP_345732715.1">
    <property type="nucleotide sequence ID" value="NZ_BAAAYN010000052.1"/>
</dbReference>
<evidence type="ECO:0000313" key="2">
    <source>
        <dbReference type="Proteomes" id="UP001501676"/>
    </source>
</evidence>
<dbReference type="InterPro" id="IPR034660">
    <property type="entry name" value="DinB/YfiT-like"/>
</dbReference>
<sequence length="169" mass="18631">MTPSFPSPTDPAADRSEVFLRYLDYFRETVVAKAAALPDADQRASRLPTGWTPLELLKHLRYMERRWIEWGFAGRPVADPWGDQRDGRWHVEPSETLASLIAELRAQGVRTRAAVAGADLSAVGAPGPRWEGAPPATLERVLFHVLQEYARHLGHLDVAAELAGGPTGE</sequence>
<dbReference type="EMBL" id="BAAAYN010000052">
    <property type="protein sequence ID" value="GAA3396096.1"/>
    <property type="molecule type" value="Genomic_DNA"/>
</dbReference>
<comment type="caution">
    <text evidence="1">The sequence shown here is derived from an EMBL/GenBank/DDBJ whole genome shotgun (WGS) entry which is preliminary data.</text>
</comment>
<gene>
    <name evidence="1" type="ORF">GCM10020369_71550</name>
</gene>
<protein>
    <submittedName>
        <fullName evidence="1">DinB family protein</fullName>
    </submittedName>
</protein>
<dbReference type="Gene3D" id="1.20.120.450">
    <property type="entry name" value="dinb family like domain"/>
    <property type="match status" value="1"/>
</dbReference>
<name>A0ABP6T8M6_9ACTN</name>
<dbReference type="Proteomes" id="UP001501676">
    <property type="component" value="Unassembled WGS sequence"/>
</dbReference>
<dbReference type="InterPro" id="IPR007061">
    <property type="entry name" value="MST-like"/>
</dbReference>
<dbReference type="SUPFAM" id="SSF109854">
    <property type="entry name" value="DinB/YfiT-like putative metalloenzymes"/>
    <property type="match status" value="1"/>
</dbReference>
<dbReference type="Pfam" id="PF04978">
    <property type="entry name" value="MST"/>
    <property type="match status" value="1"/>
</dbReference>